<reference evidence="14" key="1">
    <citation type="journal article" date="1994" name="Trends Genet.">
        <title>Protein histidine kinases and signal transduction in prokaryotes and eukaryotes.</title>
        <authorList>
            <person name="Alex L.A."/>
            <person name="Simon M.I."/>
        </authorList>
    </citation>
    <scope>NUCLEOTIDE SEQUENCE</scope>
</reference>
<keyword evidence="9" id="KW-0902">Two-component regulatory system</keyword>
<organism evidence="13 14">
    <name type="scientific">Derxia gummosa DSM 723</name>
    <dbReference type="NCBI Taxonomy" id="1121388"/>
    <lineage>
        <taxon>Bacteria</taxon>
        <taxon>Pseudomonadati</taxon>
        <taxon>Pseudomonadota</taxon>
        <taxon>Betaproteobacteria</taxon>
        <taxon>Burkholderiales</taxon>
        <taxon>Alcaligenaceae</taxon>
        <taxon>Derxia</taxon>
    </lineage>
</organism>
<reference evidence="14" key="4">
    <citation type="submission" date="2025-08" db="UniProtKB">
        <authorList>
            <consortium name="RefSeq"/>
        </authorList>
    </citation>
    <scope>IDENTIFICATION</scope>
</reference>
<dbReference type="CDD" id="cd00075">
    <property type="entry name" value="HATPase"/>
    <property type="match status" value="1"/>
</dbReference>
<dbReference type="Pfam" id="PF00512">
    <property type="entry name" value="HisKA"/>
    <property type="match status" value="1"/>
</dbReference>
<evidence type="ECO:0000256" key="4">
    <source>
        <dbReference type="ARBA" id="ARBA00022553"/>
    </source>
</evidence>
<evidence type="ECO:0000256" key="9">
    <source>
        <dbReference type="ARBA" id="ARBA00023012"/>
    </source>
</evidence>
<accession>A0A8B6X1L9</accession>
<evidence type="ECO:0000256" key="7">
    <source>
        <dbReference type="ARBA" id="ARBA00022777"/>
    </source>
</evidence>
<dbReference type="PANTHER" id="PTHR45436">
    <property type="entry name" value="SENSOR HISTIDINE KINASE YKOH"/>
    <property type="match status" value="1"/>
</dbReference>
<dbReference type="InterPro" id="IPR013727">
    <property type="entry name" value="2CSK_N"/>
</dbReference>
<dbReference type="InterPro" id="IPR036890">
    <property type="entry name" value="HATPase_C_sf"/>
</dbReference>
<comment type="catalytic activity">
    <reaction evidence="1">
        <text>ATP + protein L-histidine = ADP + protein N-phospho-L-histidine.</text>
        <dbReference type="EC" id="2.7.13.3"/>
    </reaction>
</comment>
<dbReference type="EC" id="2.7.13.3" evidence="3"/>
<dbReference type="CDD" id="cd00082">
    <property type="entry name" value="HisKA"/>
    <property type="match status" value="1"/>
</dbReference>
<dbReference type="AlphaFoldDB" id="A0A8B6X1L9"/>
<dbReference type="InterPro" id="IPR036097">
    <property type="entry name" value="HisK_dim/P_sf"/>
</dbReference>
<keyword evidence="10 11" id="KW-0472">Membrane</keyword>
<dbReference type="RefSeq" id="WP_028310351.1">
    <property type="nucleotide sequence ID" value="NZ_AXWS01000007.1"/>
</dbReference>
<evidence type="ECO:0000259" key="12">
    <source>
        <dbReference type="PROSITE" id="PS50109"/>
    </source>
</evidence>
<dbReference type="Proteomes" id="UP000675920">
    <property type="component" value="Unplaced"/>
</dbReference>
<keyword evidence="4" id="KW-0597">Phosphoprotein</keyword>
<feature type="transmembrane region" description="Helical" evidence="11">
    <location>
        <begin position="170"/>
        <end position="193"/>
    </location>
</feature>
<keyword evidence="13" id="KW-1185">Reference proteome</keyword>
<dbReference type="OrthoDB" id="8554694at2"/>
<evidence type="ECO:0000256" key="10">
    <source>
        <dbReference type="ARBA" id="ARBA00023136"/>
    </source>
</evidence>
<name>A0A8B6X1L9_9BURK</name>
<dbReference type="SUPFAM" id="SSF47384">
    <property type="entry name" value="Homodimeric domain of signal transducing histidine kinase"/>
    <property type="match status" value="1"/>
</dbReference>
<dbReference type="InterPro" id="IPR050428">
    <property type="entry name" value="TCS_sensor_his_kinase"/>
</dbReference>
<keyword evidence="7 14" id="KW-0418">Kinase</keyword>
<keyword evidence="5" id="KW-0808">Transferase</keyword>
<protein>
    <recommendedName>
        <fullName evidence="3">histidine kinase</fullName>
        <ecNumber evidence="3">2.7.13.3</ecNumber>
    </recommendedName>
</protein>
<feature type="domain" description="Histidine kinase" evidence="12">
    <location>
        <begin position="253"/>
        <end position="469"/>
    </location>
</feature>
<dbReference type="PRINTS" id="PR00344">
    <property type="entry name" value="BCTRLSENSOR"/>
</dbReference>
<reference evidence="14" key="2">
    <citation type="journal article" date="1999" name="Curr. Biol.">
        <title>Signal transduction: Gyrating protein kinases.</title>
        <authorList>
            <person name="Stock J."/>
        </authorList>
    </citation>
    <scope>NUCLEOTIDE SEQUENCE</scope>
</reference>
<dbReference type="InterPro" id="IPR003594">
    <property type="entry name" value="HATPase_dom"/>
</dbReference>
<dbReference type="InterPro" id="IPR003661">
    <property type="entry name" value="HisK_dim/P_dom"/>
</dbReference>
<evidence type="ECO:0000256" key="5">
    <source>
        <dbReference type="ARBA" id="ARBA00022679"/>
    </source>
</evidence>
<dbReference type="GO" id="GO:0005886">
    <property type="term" value="C:plasma membrane"/>
    <property type="evidence" value="ECO:0007669"/>
    <property type="project" value="TreeGrafter"/>
</dbReference>
<evidence type="ECO:0000313" key="14">
    <source>
        <dbReference type="RefSeq" id="WP_028310351.1"/>
    </source>
</evidence>
<evidence type="ECO:0000256" key="6">
    <source>
        <dbReference type="ARBA" id="ARBA00022692"/>
    </source>
</evidence>
<keyword evidence="8 11" id="KW-1133">Transmembrane helix</keyword>
<dbReference type="GO" id="GO:0000155">
    <property type="term" value="F:phosphorelay sensor kinase activity"/>
    <property type="evidence" value="ECO:0007669"/>
    <property type="project" value="InterPro"/>
</dbReference>
<dbReference type="SMART" id="SM00387">
    <property type="entry name" value="HATPase_c"/>
    <property type="match status" value="1"/>
</dbReference>
<evidence type="ECO:0000256" key="2">
    <source>
        <dbReference type="ARBA" id="ARBA00004141"/>
    </source>
</evidence>
<dbReference type="Gene3D" id="3.30.565.10">
    <property type="entry name" value="Histidine kinase-like ATPase, C-terminal domain"/>
    <property type="match status" value="1"/>
</dbReference>
<dbReference type="Gene3D" id="1.10.287.130">
    <property type="match status" value="1"/>
</dbReference>
<dbReference type="SUPFAM" id="SSF55874">
    <property type="entry name" value="ATPase domain of HSP90 chaperone/DNA topoisomerase II/histidine kinase"/>
    <property type="match status" value="1"/>
</dbReference>
<dbReference type="PANTHER" id="PTHR45436:SF15">
    <property type="entry name" value="SENSOR HISTIDINE KINASE CUSS"/>
    <property type="match status" value="1"/>
</dbReference>
<proteinExistence type="predicted"/>
<dbReference type="PROSITE" id="PS50109">
    <property type="entry name" value="HIS_KIN"/>
    <property type="match status" value="1"/>
</dbReference>
<keyword evidence="6 11" id="KW-0812">Transmembrane</keyword>
<sequence length="472" mass="51225">MTVAADPAVHHDPPAGPELRRVLMRRLIAPLIGLLLFSVAVSLWLAARYVNAVYDRELYDDASAIAAVMAGVQEDDLRLQVERFAEITYDEVDNIVYAVSIGNADYGPDSVAPAPPNAVRFRRGLIYDLTADDGRMRAVELSVPRVRDGRQVTVHLARTTRRRLSTLEELAAVFVVPQLALLAIAIVVVSGGLGHLVRPLAIVEAQLQNESLAPVRLPREPMPREVAALVGAVNGLVSRLQEVLRRERKFTADAAHQLRTPMTALRLQLDDARQQFTDEAVLAVFARLAATVDRAIRVTEQLLALARVEQADGPAPRESLDLVALAREIGADWVPQAMRAGLDLEFEPATDELNIDGDRQLLGEALSNLIDNAIKYAGKGRGRRVLVSLAFDDDGAVLSVEDDGPGVPESEIGRLAERFYRGDRKDTPGTGLGLALVKEVAQNHGGRLELAHASGRRGLRASLHLPVPAKAA</sequence>
<evidence type="ECO:0000313" key="13">
    <source>
        <dbReference type="Proteomes" id="UP000675920"/>
    </source>
</evidence>
<dbReference type="Pfam" id="PF02518">
    <property type="entry name" value="HATPase_c"/>
    <property type="match status" value="1"/>
</dbReference>
<dbReference type="Pfam" id="PF08521">
    <property type="entry name" value="2CSK_N"/>
    <property type="match status" value="1"/>
</dbReference>
<comment type="subcellular location">
    <subcellularLocation>
        <location evidence="2">Membrane</location>
        <topology evidence="2">Multi-pass membrane protein</topology>
    </subcellularLocation>
</comment>
<dbReference type="InterPro" id="IPR005467">
    <property type="entry name" value="His_kinase_dom"/>
</dbReference>
<dbReference type="SMART" id="SM00388">
    <property type="entry name" value="HisKA"/>
    <property type="match status" value="1"/>
</dbReference>
<evidence type="ECO:0000256" key="1">
    <source>
        <dbReference type="ARBA" id="ARBA00000085"/>
    </source>
</evidence>
<dbReference type="InterPro" id="IPR004358">
    <property type="entry name" value="Sig_transdc_His_kin-like_C"/>
</dbReference>
<feature type="transmembrane region" description="Helical" evidence="11">
    <location>
        <begin position="27"/>
        <end position="47"/>
    </location>
</feature>
<dbReference type="GO" id="GO:0005524">
    <property type="term" value="F:ATP binding"/>
    <property type="evidence" value="ECO:0007669"/>
    <property type="project" value="UniProtKB-KW"/>
</dbReference>
<evidence type="ECO:0000256" key="3">
    <source>
        <dbReference type="ARBA" id="ARBA00012438"/>
    </source>
</evidence>
<evidence type="ECO:0000256" key="8">
    <source>
        <dbReference type="ARBA" id="ARBA00022989"/>
    </source>
</evidence>
<evidence type="ECO:0000256" key="11">
    <source>
        <dbReference type="SAM" id="Phobius"/>
    </source>
</evidence>
<reference evidence="14" key="3">
    <citation type="journal article" date="2000" name="Trends Biochem. Sci.">
        <title>GHKL, an emergent ATPase/kinase superfamily.</title>
        <authorList>
            <person name="Dutta R."/>
            <person name="Inouye M."/>
        </authorList>
    </citation>
    <scope>NUCLEOTIDE SEQUENCE</scope>
</reference>